<gene>
    <name evidence="1" type="ORF">SDC9_80126</name>
</gene>
<name>A0A644YY52_9ZZZZ</name>
<accession>A0A644YY52</accession>
<proteinExistence type="predicted"/>
<dbReference type="EMBL" id="VSSQ01006691">
    <property type="protein sequence ID" value="MPM33550.1"/>
    <property type="molecule type" value="Genomic_DNA"/>
</dbReference>
<dbReference type="AlphaFoldDB" id="A0A644YY52"/>
<evidence type="ECO:0000313" key="1">
    <source>
        <dbReference type="EMBL" id="MPM33550.1"/>
    </source>
</evidence>
<organism evidence="1">
    <name type="scientific">bioreactor metagenome</name>
    <dbReference type="NCBI Taxonomy" id="1076179"/>
    <lineage>
        <taxon>unclassified sequences</taxon>
        <taxon>metagenomes</taxon>
        <taxon>ecological metagenomes</taxon>
    </lineage>
</organism>
<sequence length="61" mass="7071">MELTKIYCCACGKKLESSEVLVDRKIYELYPGNEITVDRKYCEECAKKELGYEPKESEDAK</sequence>
<reference evidence="1" key="1">
    <citation type="submission" date="2019-08" db="EMBL/GenBank/DDBJ databases">
        <authorList>
            <person name="Kucharzyk K."/>
            <person name="Murdoch R.W."/>
            <person name="Higgins S."/>
            <person name="Loffler F."/>
        </authorList>
    </citation>
    <scope>NUCLEOTIDE SEQUENCE</scope>
</reference>
<protein>
    <submittedName>
        <fullName evidence="1">Uncharacterized protein</fullName>
    </submittedName>
</protein>
<comment type="caution">
    <text evidence="1">The sequence shown here is derived from an EMBL/GenBank/DDBJ whole genome shotgun (WGS) entry which is preliminary data.</text>
</comment>